<name>A0AAN8ARS3_ELEMC</name>
<dbReference type="AlphaFoldDB" id="A0AAN8ARS3"/>
<protein>
    <submittedName>
        <fullName evidence="2">Uncharacterized protein</fullName>
    </submittedName>
</protein>
<feature type="region of interest" description="Disordered" evidence="1">
    <location>
        <begin position="1"/>
        <end position="48"/>
    </location>
</feature>
<evidence type="ECO:0000313" key="2">
    <source>
        <dbReference type="EMBL" id="KAK5864713.1"/>
    </source>
</evidence>
<reference evidence="2 3" key="1">
    <citation type="journal article" date="2023" name="Genes (Basel)">
        <title>Chromosome-Level Genome Assembly and Circadian Gene Repertoire of the Patagonia Blennie Eleginops maclovinus-The Closest Ancestral Proxy of Antarctic Cryonotothenioids.</title>
        <authorList>
            <person name="Cheng C.C."/>
            <person name="Rivera-Colon A.G."/>
            <person name="Minhas B.F."/>
            <person name="Wilson L."/>
            <person name="Rayamajhi N."/>
            <person name="Vargas-Chacoff L."/>
            <person name="Catchen J.M."/>
        </authorList>
    </citation>
    <scope>NUCLEOTIDE SEQUENCE [LARGE SCALE GENOMIC DNA]</scope>
    <source>
        <strain evidence="2">JMC-PN-2008</strain>
    </source>
</reference>
<evidence type="ECO:0000256" key="1">
    <source>
        <dbReference type="SAM" id="MobiDB-lite"/>
    </source>
</evidence>
<gene>
    <name evidence="2" type="ORF">PBY51_015932</name>
</gene>
<organism evidence="2 3">
    <name type="scientific">Eleginops maclovinus</name>
    <name type="common">Patagonian blennie</name>
    <name type="synonym">Eleginus maclovinus</name>
    <dbReference type="NCBI Taxonomy" id="56733"/>
    <lineage>
        <taxon>Eukaryota</taxon>
        <taxon>Metazoa</taxon>
        <taxon>Chordata</taxon>
        <taxon>Craniata</taxon>
        <taxon>Vertebrata</taxon>
        <taxon>Euteleostomi</taxon>
        <taxon>Actinopterygii</taxon>
        <taxon>Neopterygii</taxon>
        <taxon>Teleostei</taxon>
        <taxon>Neoteleostei</taxon>
        <taxon>Acanthomorphata</taxon>
        <taxon>Eupercaria</taxon>
        <taxon>Perciformes</taxon>
        <taxon>Notothenioidei</taxon>
        <taxon>Eleginopidae</taxon>
        <taxon>Eleginops</taxon>
    </lineage>
</organism>
<reference evidence="2 3" key="2">
    <citation type="journal article" date="2023" name="Mol. Biol. Evol.">
        <title>Genomics of Secondarily Temperate Adaptation in the Only Non-Antarctic Icefish.</title>
        <authorList>
            <person name="Rivera-Colon A.G."/>
            <person name="Rayamajhi N."/>
            <person name="Minhas B.F."/>
            <person name="Madrigal G."/>
            <person name="Bilyk K.T."/>
            <person name="Yoon V."/>
            <person name="Hune M."/>
            <person name="Gregory S."/>
            <person name="Cheng C.H.C."/>
            <person name="Catchen J.M."/>
        </authorList>
    </citation>
    <scope>NUCLEOTIDE SEQUENCE [LARGE SCALE GENOMIC DNA]</scope>
    <source>
        <strain evidence="2">JMC-PN-2008</strain>
    </source>
</reference>
<evidence type="ECO:0000313" key="3">
    <source>
        <dbReference type="Proteomes" id="UP001346869"/>
    </source>
</evidence>
<sequence length="48" mass="5037">MAAEGCDELSGNGELEESSAMEVAEVPSLPPTEMSKRTAAPPRPLRPP</sequence>
<proteinExistence type="predicted"/>
<dbReference type="EMBL" id="JAUZQC010000010">
    <property type="protein sequence ID" value="KAK5864713.1"/>
    <property type="molecule type" value="Genomic_DNA"/>
</dbReference>
<comment type="caution">
    <text evidence="2">The sequence shown here is derived from an EMBL/GenBank/DDBJ whole genome shotgun (WGS) entry which is preliminary data.</text>
</comment>
<accession>A0AAN8ARS3</accession>
<keyword evidence="3" id="KW-1185">Reference proteome</keyword>
<dbReference type="Proteomes" id="UP001346869">
    <property type="component" value="Unassembled WGS sequence"/>
</dbReference>